<evidence type="ECO:0000256" key="1">
    <source>
        <dbReference type="SAM" id="Coils"/>
    </source>
</evidence>
<dbReference type="Gene3D" id="3.40.50.300">
    <property type="entry name" value="P-loop containing nucleotide triphosphate hydrolases"/>
    <property type="match status" value="2"/>
</dbReference>
<name>A0AAE4HUS2_ENTGA</name>
<organism evidence="2 3">
    <name type="scientific">Enterococcus gallinarum</name>
    <dbReference type="NCBI Taxonomy" id="1353"/>
    <lineage>
        <taxon>Bacteria</taxon>
        <taxon>Bacillati</taxon>
        <taxon>Bacillota</taxon>
        <taxon>Bacilli</taxon>
        <taxon>Lactobacillales</taxon>
        <taxon>Enterococcaceae</taxon>
        <taxon>Enterococcus</taxon>
    </lineage>
</organism>
<dbReference type="InterPro" id="IPR027417">
    <property type="entry name" value="P-loop_NTPase"/>
</dbReference>
<comment type="caution">
    <text evidence="2">The sequence shown here is derived from an EMBL/GenBank/DDBJ whole genome shotgun (WGS) entry which is preliminary data.</text>
</comment>
<dbReference type="SUPFAM" id="SSF52540">
    <property type="entry name" value="P-loop containing nucleoside triphosphate hydrolases"/>
    <property type="match status" value="1"/>
</dbReference>
<keyword evidence="1" id="KW-0175">Coiled coil</keyword>
<dbReference type="EMBL" id="JARPZN010000015">
    <property type="protein sequence ID" value="MDT2691532.1"/>
    <property type="molecule type" value="Genomic_DNA"/>
</dbReference>
<evidence type="ECO:0000313" key="2">
    <source>
        <dbReference type="EMBL" id="MDT2691532.1"/>
    </source>
</evidence>
<dbReference type="Proteomes" id="UP001183682">
    <property type="component" value="Unassembled WGS sequence"/>
</dbReference>
<accession>A0AAE4HUS2</accession>
<protein>
    <submittedName>
        <fullName evidence="2">Trse protein</fullName>
    </submittedName>
</protein>
<proteinExistence type="predicted"/>
<feature type="coiled-coil region" evidence="1">
    <location>
        <begin position="305"/>
        <end position="332"/>
    </location>
</feature>
<evidence type="ECO:0000313" key="3">
    <source>
        <dbReference type="Proteomes" id="UP001183682"/>
    </source>
</evidence>
<sequence>MINSEALLQELDEQESIPKVVKDPLLEEKPKKVRRLKQEKTVLSLIPYRRIISEDCFAMEKEVTNFYRIEDASARDGSEQQRQEALNDYLVFLRTVHHNVKEIFTSFPVDMSENIDYARRRFKMRKGNKNVQAERSITLNQLEYLDNNKPINTVYLQIFASDEEELKDVEREIMSVSSANFRPVKMSLTQKIKLLVRLYNPLSTIPIGVPYQDTDETGRRPDVQKIVDKKGYDPLFIGQIQPLGGLRPYSPTELQIGNGFIRVLNLMVYRPKNNPNFWGQHIFNMKNAVTTLDMRSIDVANPMVEKNLNNSLEEYEDQVATSKSRISQKKAKNEYYKLDQTVEHILEGQEVLKEIHVRYILSAESIEELNAQEKEVHIQLGKRQFQASCFLDEQERQFKASFVSFTQGRKLIRRKGKEIKGSALAGSYPFHFTNHIDPDAPYSGYPLYGSGIICLSPTHKDHQRKSYSMMIIGSQGFGKTTVSKKLAKQFVEYGNNHFGFYMSDETKRLTEYLGGIHLDGAEARLNPCQIYASDVDAKTKKTKEQQSYLTNLTKMRLIFALNNEIKSDDPVMVEAKKLFPKAYAKYMEDHNLDLSKITQYDPEQYPIYSDILDFAKKEQASEVEEFRKKSLYQLVSQLESFIDNSGNIFNQPSEFDFSHRQLVTFDMQNLIKSDRATYNAQYYNLYTAAFSEAVRVGQREKYLFDRKQKRVDELIYTNITSDEFHNPIRTENLTLLNELDRYNREARKLLIGQTFILHDIADAFPDYTDGKMGEISKAVMNLFKLTTYRFLLQQDSSSEELMKKIFGKQLSNYDLAEIFKFEERDILLNIKGATNIKFRYDLTDREKEIFDGGL</sequence>
<dbReference type="AlphaFoldDB" id="A0AAE4HUS2"/>
<reference evidence="2" key="1">
    <citation type="submission" date="2023-03" db="EMBL/GenBank/DDBJ databases">
        <authorList>
            <person name="Shen W."/>
            <person name="Cai J."/>
        </authorList>
    </citation>
    <scope>NUCLEOTIDE SEQUENCE</scope>
    <source>
        <strain evidence="2">K69-2</strain>
    </source>
</reference>
<gene>
    <name evidence="2" type="ORF">P7E30_15245</name>
</gene>
<dbReference type="RefSeq" id="WP_311810073.1">
    <property type="nucleotide sequence ID" value="NZ_JARPZN010000015.1"/>
</dbReference>